<keyword evidence="7" id="KW-0503">Monooxygenase</keyword>
<dbReference type="CDD" id="cd11062">
    <property type="entry name" value="CYP58-like"/>
    <property type="match status" value="1"/>
</dbReference>
<evidence type="ECO:0000256" key="2">
    <source>
        <dbReference type="ARBA" id="ARBA00010617"/>
    </source>
</evidence>
<dbReference type="GO" id="GO:0020037">
    <property type="term" value="F:heme binding"/>
    <property type="evidence" value="ECO:0007669"/>
    <property type="project" value="InterPro"/>
</dbReference>
<comment type="cofactor">
    <cofactor evidence="1 8">
        <name>heme</name>
        <dbReference type="ChEBI" id="CHEBI:30413"/>
    </cofactor>
</comment>
<keyword evidence="4 8" id="KW-0479">Metal-binding</keyword>
<evidence type="ECO:0000313" key="11">
    <source>
        <dbReference type="Proteomes" id="UP000297716"/>
    </source>
</evidence>
<dbReference type="GO" id="GO:0005506">
    <property type="term" value="F:iron ion binding"/>
    <property type="evidence" value="ECO:0007669"/>
    <property type="project" value="InterPro"/>
</dbReference>
<evidence type="ECO:0000256" key="6">
    <source>
        <dbReference type="ARBA" id="ARBA00023004"/>
    </source>
</evidence>
<protein>
    <recommendedName>
        <fullName evidence="12">Cytochrome P450</fullName>
    </recommendedName>
</protein>
<dbReference type="PANTHER" id="PTHR24305:SF157">
    <property type="entry name" value="N-ACETYLTRYPTOPHAN 6-HYDROXYLASE IVOC-RELATED"/>
    <property type="match status" value="1"/>
</dbReference>
<dbReference type="Proteomes" id="UP000297716">
    <property type="component" value="Unassembled WGS sequence"/>
</dbReference>
<keyword evidence="11" id="KW-1185">Reference proteome</keyword>
<dbReference type="InterPro" id="IPR036396">
    <property type="entry name" value="Cyt_P450_sf"/>
</dbReference>
<keyword evidence="9" id="KW-1133">Transmembrane helix</keyword>
<evidence type="ECO:0000256" key="9">
    <source>
        <dbReference type="SAM" id="Phobius"/>
    </source>
</evidence>
<organism evidence="10 11">
    <name type="scientific">Xylaria hypoxylon</name>
    <dbReference type="NCBI Taxonomy" id="37992"/>
    <lineage>
        <taxon>Eukaryota</taxon>
        <taxon>Fungi</taxon>
        <taxon>Dikarya</taxon>
        <taxon>Ascomycota</taxon>
        <taxon>Pezizomycotina</taxon>
        <taxon>Sordariomycetes</taxon>
        <taxon>Xylariomycetidae</taxon>
        <taxon>Xylariales</taxon>
        <taxon>Xylariaceae</taxon>
        <taxon>Xylaria</taxon>
    </lineage>
</organism>
<proteinExistence type="inferred from homology"/>
<name>A0A4Z0YWE4_9PEZI</name>
<accession>A0A4Z0YWE4</accession>
<dbReference type="OrthoDB" id="3945418at2759"/>
<feature type="binding site" description="axial binding residue" evidence="8">
    <location>
        <position position="471"/>
    </location>
    <ligand>
        <name>heme</name>
        <dbReference type="ChEBI" id="CHEBI:30413"/>
    </ligand>
    <ligandPart>
        <name>Fe</name>
        <dbReference type="ChEBI" id="CHEBI:18248"/>
    </ligandPart>
</feature>
<keyword evidence="9" id="KW-0472">Membrane</keyword>
<dbReference type="InterPro" id="IPR050121">
    <property type="entry name" value="Cytochrome_P450_monoxygenase"/>
</dbReference>
<evidence type="ECO:0000256" key="1">
    <source>
        <dbReference type="ARBA" id="ARBA00001971"/>
    </source>
</evidence>
<keyword evidence="6 8" id="KW-0408">Iron</keyword>
<dbReference type="Pfam" id="PF00067">
    <property type="entry name" value="p450"/>
    <property type="match status" value="1"/>
</dbReference>
<feature type="transmembrane region" description="Helical" evidence="9">
    <location>
        <begin position="26"/>
        <end position="49"/>
    </location>
</feature>
<dbReference type="Gene3D" id="1.10.630.10">
    <property type="entry name" value="Cytochrome P450"/>
    <property type="match status" value="1"/>
</dbReference>
<evidence type="ECO:0000256" key="4">
    <source>
        <dbReference type="ARBA" id="ARBA00022723"/>
    </source>
</evidence>
<keyword evidence="9" id="KW-0812">Transmembrane</keyword>
<dbReference type="PANTHER" id="PTHR24305">
    <property type="entry name" value="CYTOCHROME P450"/>
    <property type="match status" value="1"/>
</dbReference>
<evidence type="ECO:0000313" key="10">
    <source>
        <dbReference type="EMBL" id="TGJ83495.1"/>
    </source>
</evidence>
<comment type="caution">
    <text evidence="10">The sequence shown here is derived from an EMBL/GenBank/DDBJ whole genome shotgun (WGS) entry which is preliminary data.</text>
</comment>
<dbReference type="InterPro" id="IPR002401">
    <property type="entry name" value="Cyt_P450_E_grp-I"/>
</dbReference>
<dbReference type="PRINTS" id="PR00463">
    <property type="entry name" value="EP450I"/>
</dbReference>
<dbReference type="PRINTS" id="PR00385">
    <property type="entry name" value="P450"/>
</dbReference>
<keyword evidence="5" id="KW-0560">Oxidoreductase</keyword>
<evidence type="ECO:0000256" key="7">
    <source>
        <dbReference type="ARBA" id="ARBA00023033"/>
    </source>
</evidence>
<dbReference type="InterPro" id="IPR001128">
    <property type="entry name" value="Cyt_P450"/>
</dbReference>
<comment type="similarity">
    <text evidence="2">Belongs to the cytochrome P450 family.</text>
</comment>
<evidence type="ECO:0000256" key="3">
    <source>
        <dbReference type="ARBA" id="ARBA00022617"/>
    </source>
</evidence>
<evidence type="ECO:0008006" key="12">
    <source>
        <dbReference type="Google" id="ProtNLM"/>
    </source>
</evidence>
<dbReference type="GO" id="GO:0004497">
    <property type="term" value="F:monooxygenase activity"/>
    <property type="evidence" value="ECO:0007669"/>
    <property type="project" value="UniProtKB-KW"/>
</dbReference>
<reference evidence="10 11" key="1">
    <citation type="submission" date="2019-03" db="EMBL/GenBank/DDBJ databases">
        <title>Draft genome sequence of Xylaria hypoxylon DSM 108379, a ubiquitous saprotrophic-parasitic fungi on hardwood.</title>
        <authorList>
            <person name="Buettner E."/>
            <person name="Leonhardt S."/>
            <person name="Gebauer A.M."/>
            <person name="Liers C."/>
            <person name="Hofrichter M."/>
            <person name="Kellner H."/>
        </authorList>
    </citation>
    <scope>NUCLEOTIDE SEQUENCE [LARGE SCALE GENOMIC DNA]</scope>
    <source>
        <strain evidence="10 11">DSM 108379</strain>
    </source>
</reference>
<dbReference type="AlphaFoldDB" id="A0A4Z0YWE4"/>
<gene>
    <name evidence="10" type="ORF">E0Z10_g5258</name>
</gene>
<dbReference type="EMBL" id="SKBN01000092">
    <property type="protein sequence ID" value="TGJ83495.1"/>
    <property type="molecule type" value="Genomic_DNA"/>
</dbReference>
<evidence type="ECO:0000256" key="8">
    <source>
        <dbReference type="PIRSR" id="PIRSR602401-1"/>
    </source>
</evidence>
<evidence type="ECO:0000256" key="5">
    <source>
        <dbReference type="ARBA" id="ARBA00023002"/>
    </source>
</evidence>
<sequence length="538" mass="61729">MSSYNLMQQAHTAFLSGTYRWQQAGLFSLITLYFAVIAWAAYLVGLAVYRLVFSPLANIPGPKIAAFTYFYEIYYDVLLEGQYFRQIAKMHEKYGPIVRINPHEVHFNDPEFIDSLFPGPARKTDKYEFTGRRTGTQNSIVATVNHDLHRKRRNTINAFFSSASIRRLQPIMQENMANLLIRLDKAGREKAVLPMHYVIKACTSDVITKWTFGDSFHFMDEEDFAAPYMKSTDVFHLFNHAMCHFPIVGTILAKAPDWAIHMFLPGLSDMWNKKGLWMEQVVNIKNSPNPDRAKSTIFEGILNSNVPEEEKENSRLAHEAQLVVFAGQGTTAYTLSAALYQLLANPRILKKVKDELAEVIPRAGDIPTYNQIETLPYFNAMMQELLRVHPGIVSRLPRVSPDQPIIYQEKMTGKQYVIPAGTPTNMTIQIAHMNPEVFEDPYEFRPERWLEDGSQKLHRGFLGFARGTRNCIGMNFARQEMFIILATIIRKYDLYQGQEGPTLELYDTVRERDIDVVRDMIIPFPARGSHGLRVRVRA</sequence>
<keyword evidence="3 8" id="KW-0349">Heme</keyword>
<dbReference type="GO" id="GO:0016705">
    <property type="term" value="F:oxidoreductase activity, acting on paired donors, with incorporation or reduction of molecular oxygen"/>
    <property type="evidence" value="ECO:0007669"/>
    <property type="project" value="InterPro"/>
</dbReference>
<dbReference type="SUPFAM" id="SSF48264">
    <property type="entry name" value="Cytochrome P450"/>
    <property type="match status" value="1"/>
</dbReference>
<dbReference type="STRING" id="37992.A0A4Z0YWE4"/>